<organism evidence="1">
    <name type="scientific">bioreactor metagenome</name>
    <dbReference type="NCBI Taxonomy" id="1076179"/>
    <lineage>
        <taxon>unclassified sequences</taxon>
        <taxon>metagenomes</taxon>
        <taxon>ecological metagenomes</taxon>
    </lineage>
</organism>
<name>A0A645IRZ3_9ZZZZ</name>
<comment type="caution">
    <text evidence="1">The sequence shown here is derived from an EMBL/GenBank/DDBJ whole genome shotgun (WGS) entry which is preliminary data.</text>
</comment>
<dbReference type="AntiFam" id="ANF00118">
    <property type="entry name" value="Shadow ORF (opposite ucp12)"/>
</dbReference>
<dbReference type="EMBL" id="VSSQ01122087">
    <property type="protein sequence ID" value="MPN54148.1"/>
    <property type="molecule type" value="Genomic_DNA"/>
</dbReference>
<reference evidence="1" key="1">
    <citation type="submission" date="2019-08" db="EMBL/GenBank/DDBJ databases">
        <authorList>
            <person name="Kucharzyk K."/>
            <person name="Murdoch R.W."/>
            <person name="Higgins S."/>
            <person name="Loffler F."/>
        </authorList>
    </citation>
    <scope>NUCLEOTIDE SEQUENCE</scope>
</reference>
<proteinExistence type="predicted"/>
<dbReference type="AlphaFoldDB" id="A0A645IRZ3"/>
<evidence type="ECO:0000313" key="1">
    <source>
        <dbReference type="EMBL" id="MPN54148.1"/>
    </source>
</evidence>
<sequence>MAVQRVYDRARHLVFESGISFAGTEMDGLDIEKPAFGTYHRGISQQLGDLFRVQRRGHHEYFKVFAESRARIQAQRKPEVGMYAPLVEFIEYHKSDILKRGIILYHARQDAFGYHFYPGVFPDY</sequence>
<protein>
    <submittedName>
        <fullName evidence="1">Uncharacterized protein</fullName>
    </submittedName>
</protein>
<gene>
    <name evidence="1" type="ORF">SDC9_201817</name>
</gene>
<accession>A0A645IRZ3</accession>